<evidence type="ECO:0000313" key="1">
    <source>
        <dbReference type="EMBL" id="OAL09848.1"/>
    </source>
</evidence>
<protein>
    <submittedName>
        <fullName evidence="1">Uncharacterized protein</fullName>
    </submittedName>
</protein>
<organism evidence="1 2">
    <name type="scientific">Candidatus Mycoplasma haematobovis</name>
    <dbReference type="NCBI Taxonomy" id="432608"/>
    <lineage>
        <taxon>Bacteria</taxon>
        <taxon>Bacillati</taxon>
        <taxon>Mycoplasmatota</taxon>
        <taxon>Mollicutes</taxon>
        <taxon>Mycoplasmataceae</taxon>
        <taxon>Mycoplasma</taxon>
    </lineage>
</organism>
<gene>
    <name evidence="1" type="ORF">A6V39_04690</name>
</gene>
<keyword evidence="2" id="KW-1185">Reference proteome</keyword>
<sequence>MTFLLKGVTVVATTVGIGGVGLVGSNYAFPKSEIVAIEPTDNKEWENKLLELADELKKTSNNGLAAKIDSAHHSTTLSFVETPANSKEFKNKTSARDALKAWCIRTDAQEAELKDKLCKKEVKKGWLFGNDV</sequence>
<evidence type="ECO:0000313" key="2">
    <source>
        <dbReference type="Proteomes" id="UP000077623"/>
    </source>
</evidence>
<dbReference type="RefSeq" id="WP_187150574.1">
    <property type="nucleotide sequence ID" value="NZ_LWUJ01000013.1"/>
</dbReference>
<dbReference type="Proteomes" id="UP000077623">
    <property type="component" value="Unassembled WGS sequence"/>
</dbReference>
<comment type="caution">
    <text evidence="1">The sequence shown here is derived from an EMBL/GenBank/DDBJ whole genome shotgun (WGS) entry which is preliminary data.</text>
</comment>
<reference evidence="2" key="1">
    <citation type="submission" date="2016-04" db="EMBL/GenBank/DDBJ databases">
        <authorList>
            <person name="Quiroz-Castaneda R.E."/>
            <person name="Martinez-Ocampo F."/>
        </authorList>
    </citation>
    <scope>NUCLEOTIDE SEQUENCE [LARGE SCALE GENOMIC DNA]</scope>
    <source>
        <strain evidence="2">INIFAP01</strain>
    </source>
</reference>
<proteinExistence type="predicted"/>
<name>A0A1A9QC82_9MOLU</name>
<accession>A0A1A9QC82</accession>
<dbReference type="STRING" id="432608.A6V39_04690"/>
<dbReference type="EMBL" id="LWUJ01000013">
    <property type="protein sequence ID" value="OAL09848.1"/>
    <property type="molecule type" value="Genomic_DNA"/>
</dbReference>
<dbReference type="AlphaFoldDB" id="A0A1A9QC82"/>